<gene>
    <name evidence="1" type="ORF">PPENT_87.1.T0090468</name>
</gene>
<keyword evidence="2" id="KW-1185">Reference proteome</keyword>
<comment type="caution">
    <text evidence="1">The sequence shown here is derived from an EMBL/GenBank/DDBJ whole genome shotgun (WGS) entry which is preliminary data.</text>
</comment>
<proteinExistence type="predicted"/>
<dbReference type="AlphaFoldDB" id="A0A8S1SP14"/>
<name>A0A8S1SP14_9CILI</name>
<reference evidence="1" key="1">
    <citation type="submission" date="2021-01" db="EMBL/GenBank/DDBJ databases">
        <authorList>
            <consortium name="Genoscope - CEA"/>
            <person name="William W."/>
        </authorList>
    </citation>
    <scope>NUCLEOTIDE SEQUENCE</scope>
</reference>
<evidence type="ECO:0000313" key="1">
    <source>
        <dbReference type="EMBL" id="CAD8141156.1"/>
    </source>
</evidence>
<dbReference type="EMBL" id="CAJJDO010000009">
    <property type="protein sequence ID" value="CAD8141156.1"/>
    <property type="molecule type" value="Genomic_DNA"/>
</dbReference>
<organism evidence="1 2">
    <name type="scientific">Paramecium pentaurelia</name>
    <dbReference type="NCBI Taxonomy" id="43138"/>
    <lineage>
        <taxon>Eukaryota</taxon>
        <taxon>Sar</taxon>
        <taxon>Alveolata</taxon>
        <taxon>Ciliophora</taxon>
        <taxon>Intramacronucleata</taxon>
        <taxon>Oligohymenophorea</taxon>
        <taxon>Peniculida</taxon>
        <taxon>Parameciidae</taxon>
        <taxon>Paramecium</taxon>
    </lineage>
</organism>
<dbReference type="Proteomes" id="UP000689195">
    <property type="component" value="Unassembled WGS sequence"/>
</dbReference>
<sequence length="161" mass="19552">MINDKKIQDQTTTKILPEEKFDIDSITQQQQTPSLNIKCNIHGKKIILLNLDPNQVFHFRKVCIDCICENDPIKYTSLNEADKKMERIQRINLKFHKRVYQKEYFNNNKFLQYQKIFEIYFIYPKQLLIYLFQCKYSSCLNEQINKLKKLYYLIVIQQKIN</sequence>
<accession>A0A8S1SP14</accession>
<evidence type="ECO:0000313" key="2">
    <source>
        <dbReference type="Proteomes" id="UP000689195"/>
    </source>
</evidence>
<protein>
    <submittedName>
        <fullName evidence="1">Uncharacterized protein</fullName>
    </submittedName>
</protein>
<dbReference type="OrthoDB" id="323624at2759"/>